<protein>
    <submittedName>
        <fullName evidence="2">Uncharacterized protein</fullName>
    </submittedName>
</protein>
<dbReference type="AlphaFoldDB" id="A0A1A3NJE3"/>
<keyword evidence="1" id="KW-0812">Transmembrane</keyword>
<gene>
    <name evidence="2" type="ORF">A5634_07420</name>
</gene>
<comment type="caution">
    <text evidence="2">The sequence shown here is derived from an EMBL/GenBank/DDBJ whole genome shotgun (WGS) entry which is preliminary data.</text>
</comment>
<accession>A0A1A3NJE3</accession>
<dbReference type="EMBL" id="LZLS01000189">
    <property type="protein sequence ID" value="OBK22278.1"/>
    <property type="molecule type" value="Genomic_DNA"/>
</dbReference>
<proteinExistence type="predicted"/>
<organism evidence="2 3">
    <name type="scientific">Mycobacterium asiaticum</name>
    <dbReference type="NCBI Taxonomy" id="1790"/>
    <lineage>
        <taxon>Bacteria</taxon>
        <taxon>Bacillati</taxon>
        <taxon>Actinomycetota</taxon>
        <taxon>Actinomycetes</taxon>
        <taxon>Mycobacteriales</taxon>
        <taxon>Mycobacteriaceae</taxon>
        <taxon>Mycobacterium</taxon>
    </lineage>
</organism>
<evidence type="ECO:0000313" key="2">
    <source>
        <dbReference type="EMBL" id="OBK22278.1"/>
    </source>
</evidence>
<evidence type="ECO:0000313" key="3">
    <source>
        <dbReference type="Proteomes" id="UP000093928"/>
    </source>
</evidence>
<keyword evidence="1" id="KW-1133">Transmembrane helix</keyword>
<keyword evidence="1" id="KW-0472">Membrane</keyword>
<feature type="transmembrane region" description="Helical" evidence="1">
    <location>
        <begin position="64"/>
        <end position="83"/>
    </location>
</feature>
<reference evidence="2 3" key="1">
    <citation type="submission" date="2016-06" db="EMBL/GenBank/DDBJ databases">
        <authorList>
            <person name="Kjaerup R.B."/>
            <person name="Dalgaard T.S."/>
            <person name="Juul-Madsen H.R."/>
        </authorList>
    </citation>
    <scope>NUCLEOTIDE SEQUENCE [LARGE SCALE GENOMIC DNA]</scope>
    <source>
        <strain evidence="2 3">1165133.8</strain>
    </source>
</reference>
<dbReference type="RefSeq" id="WP_065145942.1">
    <property type="nucleotide sequence ID" value="NZ_LZLS01000189.1"/>
</dbReference>
<sequence>MTQAVPPQPLTHAQRSAVLDAALDKWLTGTSGGGKWNAQQPTIVSRSAHQVVLTVYPRQALSNVWWALIVIATCGSFVVFWLIDVLTSRPRTYSFDVSPTGEIKKTRIKYP</sequence>
<name>A0A1A3NJE3_MYCAS</name>
<dbReference type="Proteomes" id="UP000093928">
    <property type="component" value="Unassembled WGS sequence"/>
</dbReference>
<evidence type="ECO:0000256" key="1">
    <source>
        <dbReference type="SAM" id="Phobius"/>
    </source>
</evidence>